<dbReference type="SUPFAM" id="SSF51735">
    <property type="entry name" value="NAD(P)-binding Rossmann-fold domains"/>
    <property type="match status" value="1"/>
</dbReference>
<gene>
    <name evidence="1" type="ORF">HSBAA_66010</name>
</gene>
<dbReference type="EMBL" id="AP019514">
    <property type="protein sequence ID" value="BBI65295.1"/>
    <property type="molecule type" value="Genomic_DNA"/>
</dbReference>
<evidence type="ECO:0000313" key="1">
    <source>
        <dbReference type="EMBL" id="BBI65295.1"/>
    </source>
</evidence>
<sequence length="155" mass="17502">MCEAEQALINHSLPGTVIRFSGIYGPGRDRLIHQVAEGRVAAITPVVYSNRIHRDDCTGIIAHLIRYQESGETLADIYLGSDCEPVTMHNVMMWLAKQLNVEASETMQSPLRRRTSKRCDNQRIIGTGYQFRFPSYREGYAQVLKEGGFLEVNKA</sequence>
<protein>
    <recommendedName>
        <fullName evidence="3">RmlD-like substrate binding domain-containing protein</fullName>
    </recommendedName>
</protein>
<dbReference type="Proteomes" id="UP000320231">
    <property type="component" value="Chromosome"/>
</dbReference>
<accession>A0A455UGM5</accession>
<reference evidence="1 2" key="1">
    <citation type="journal article" date="2019" name="Microbiol. Resour. Announc.">
        <title>Complete Genome Sequence of Halomonas sulfidaeris Strain Esulfide1 Isolated from a Metal Sulfide Rock at a Depth of 2,200 Meters, Obtained Using Nanopore Sequencing.</title>
        <authorList>
            <person name="Saito M."/>
            <person name="Nishigata A."/>
            <person name="Galipon J."/>
            <person name="Arakawa K."/>
        </authorList>
    </citation>
    <scope>NUCLEOTIDE SEQUENCE [LARGE SCALE GENOMIC DNA]</scope>
    <source>
        <strain evidence="1 2">ATCC BAA-803</strain>
    </source>
</reference>
<evidence type="ECO:0000313" key="2">
    <source>
        <dbReference type="Proteomes" id="UP000320231"/>
    </source>
</evidence>
<dbReference type="InterPro" id="IPR036291">
    <property type="entry name" value="NAD(P)-bd_dom_sf"/>
</dbReference>
<organism evidence="1 2">
    <name type="scientific">Vreelandella sulfidaeris</name>
    <dbReference type="NCBI Taxonomy" id="115553"/>
    <lineage>
        <taxon>Bacteria</taxon>
        <taxon>Pseudomonadati</taxon>
        <taxon>Pseudomonadota</taxon>
        <taxon>Gammaproteobacteria</taxon>
        <taxon>Oceanospirillales</taxon>
        <taxon>Halomonadaceae</taxon>
        <taxon>Vreelandella</taxon>
    </lineage>
</organism>
<dbReference type="Gene3D" id="3.40.50.720">
    <property type="entry name" value="NAD(P)-binding Rossmann-like Domain"/>
    <property type="match status" value="1"/>
</dbReference>
<dbReference type="AlphaFoldDB" id="A0A455UGM5"/>
<dbReference type="KEGG" id="hsr:HSBAA_66010"/>
<name>A0A455UGM5_9GAMM</name>
<proteinExistence type="predicted"/>
<evidence type="ECO:0008006" key="3">
    <source>
        <dbReference type="Google" id="ProtNLM"/>
    </source>
</evidence>